<dbReference type="AlphaFoldDB" id="A0AAN9P4I4"/>
<comment type="similarity">
    <text evidence="1 5">Belongs to the iron/ascorbate-dependent oxidoreductase family.</text>
</comment>
<evidence type="ECO:0000259" key="6">
    <source>
        <dbReference type="PROSITE" id="PS51471"/>
    </source>
</evidence>
<evidence type="ECO:0000256" key="2">
    <source>
        <dbReference type="ARBA" id="ARBA00022723"/>
    </source>
</evidence>
<dbReference type="EMBL" id="JAYMYS010000009">
    <property type="protein sequence ID" value="KAK7381218.1"/>
    <property type="molecule type" value="Genomic_DNA"/>
</dbReference>
<gene>
    <name evidence="7" type="ORF">VNO78_33749</name>
</gene>
<proteinExistence type="inferred from homology"/>
<evidence type="ECO:0000313" key="7">
    <source>
        <dbReference type="EMBL" id="KAK7381218.1"/>
    </source>
</evidence>
<evidence type="ECO:0000256" key="5">
    <source>
        <dbReference type="RuleBase" id="RU003682"/>
    </source>
</evidence>
<feature type="domain" description="Fe2OG dioxygenase" evidence="6">
    <location>
        <begin position="193"/>
        <end position="293"/>
    </location>
</feature>
<protein>
    <recommendedName>
        <fullName evidence="6">Fe2OG dioxygenase domain-containing protein</fullName>
    </recommendedName>
</protein>
<dbReference type="PANTHER" id="PTHR47991">
    <property type="entry name" value="OXOGLUTARATE/IRON-DEPENDENT DIOXYGENASE"/>
    <property type="match status" value="1"/>
</dbReference>
<dbReference type="InterPro" id="IPR027443">
    <property type="entry name" value="IPNS-like_sf"/>
</dbReference>
<keyword evidence="8" id="KW-1185">Reference proteome</keyword>
<dbReference type="Pfam" id="PF14226">
    <property type="entry name" value="DIOX_N"/>
    <property type="match status" value="1"/>
</dbReference>
<keyword evidence="3" id="KW-0847">Vitamin C</keyword>
<dbReference type="GO" id="GO:0046872">
    <property type="term" value="F:metal ion binding"/>
    <property type="evidence" value="ECO:0007669"/>
    <property type="project" value="UniProtKB-KW"/>
</dbReference>
<dbReference type="Pfam" id="PF03171">
    <property type="entry name" value="2OG-FeII_Oxy"/>
    <property type="match status" value="1"/>
</dbReference>
<dbReference type="PROSITE" id="PS51471">
    <property type="entry name" value="FE2OG_OXY"/>
    <property type="match status" value="1"/>
</dbReference>
<evidence type="ECO:0000256" key="4">
    <source>
        <dbReference type="ARBA" id="ARBA00023004"/>
    </source>
</evidence>
<comment type="caution">
    <text evidence="7">The sequence shown here is derived from an EMBL/GenBank/DDBJ whole genome shotgun (WGS) entry which is preliminary data.</text>
</comment>
<dbReference type="InterPro" id="IPR044861">
    <property type="entry name" value="IPNS-like_FE2OG_OXY"/>
</dbReference>
<dbReference type="SUPFAM" id="SSF51197">
    <property type="entry name" value="Clavaminate synthase-like"/>
    <property type="match status" value="1"/>
</dbReference>
<dbReference type="InterPro" id="IPR005123">
    <property type="entry name" value="Oxoglu/Fe-dep_dioxygenase_dom"/>
</dbReference>
<dbReference type="InterPro" id="IPR050295">
    <property type="entry name" value="Plant_2OG-oxidoreductases"/>
</dbReference>
<accession>A0AAN9P4I4</accession>
<keyword evidence="2 5" id="KW-0479">Metal-binding</keyword>
<dbReference type="Proteomes" id="UP001386955">
    <property type="component" value="Unassembled WGS sequence"/>
</dbReference>
<dbReference type="GO" id="GO:0031418">
    <property type="term" value="F:L-ascorbic acid binding"/>
    <property type="evidence" value="ECO:0007669"/>
    <property type="project" value="UniProtKB-KW"/>
</dbReference>
<dbReference type="InterPro" id="IPR026992">
    <property type="entry name" value="DIOX_N"/>
</dbReference>
<keyword evidence="5" id="KW-0560">Oxidoreductase</keyword>
<evidence type="ECO:0000256" key="1">
    <source>
        <dbReference type="ARBA" id="ARBA00008056"/>
    </source>
</evidence>
<keyword evidence="4 5" id="KW-0408">Iron</keyword>
<reference evidence="7 8" key="1">
    <citation type="submission" date="2024-01" db="EMBL/GenBank/DDBJ databases">
        <title>The genomes of 5 underutilized Papilionoideae crops provide insights into root nodulation and disease resistanc.</title>
        <authorList>
            <person name="Jiang F."/>
        </authorList>
    </citation>
    <scope>NUCLEOTIDE SEQUENCE [LARGE SCALE GENOMIC DNA]</scope>
    <source>
        <strain evidence="7">DUOXIRENSHENG_FW03</strain>
        <tissue evidence="7">Leaves</tissue>
    </source>
</reference>
<dbReference type="Gene3D" id="2.60.120.330">
    <property type="entry name" value="B-lactam Antibiotic, Isopenicillin N Synthase, Chain"/>
    <property type="match status" value="1"/>
</dbReference>
<name>A0AAN9P4I4_PSOTE</name>
<evidence type="ECO:0000313" key="8">
    <source>
        <dbReference type="Proteomes" id="UP001386955"/>
    </source>
</evidence>
<sequence length="341" mass="38327">MESLDKTLVSSWCNVRSNVPHSYIQPPENRPVGNYVTSTQKAIPVIDLGSHDRDDITKQILKASEEYGFFQVINHGVSKDLMDETLNIIKEFHALSPKEKVEECSKDPNKSCKLYASHDKIYNIDVNFWKDTILHPCPPSGKYMEYWPEKPAKYREVVGKYTRELNKLAHKILKLICEGLGLDPEYFQGSLSGAPVMLGHHYPPCPDPSLTLGVGKHKDPTIITLLLQEEGIQGLQVLKDNEWIGVVPIPNAFVVNIGLLLQIVTNGRVVGAEHRAVTNSSISRRSVAYFIYPSIESVIGPAQALINGSTSKTYKTMPYDEFLKQYYKKGPDGPKFEQELL</sequence>
<dbReference type="GO" id="GO:0016491">
    <property type="term" value="F:oxidoreductase activity"/>
    <property type="evidence" value="ECO:0007669"/>
    <property type="project" value="UniProtKB-KW"/>
</dbReference>
<organism evidence="7 8">
    <name type="scientific">Psophocarpus tetragonolobus</name>
    <name type="common">Winged bean</name>
    <name type="synonym">Dolichos tetragonolobus</name>
    <dbReference type="NCBI Taxonomy" id="3891"/>
    <lineage>
        <taxon>Eukaryota</taxon>
        <taxon>Viridiplantae</taxon>
        <taxon>Streptophyta</taxon>
        <taxon>Embryophyta</taxon>
        <taxon>Tracheophyta</taxon>
        <taxon>Spermatophyta</taxon>
        <taxon>Magnoliopsida</taxon>
        <taxon>eudicotyledons</taxon>
        <taxon>Gunneridae</taxon>
        <taxon>Pentapetalae</taxon>
        <taxon>rosids</taxon>
        <taxon>fabids</taxon>
        <taxon>Fabales</taxon>
        <taxon>Fabaceae</taxon>
        <taxon>Papilionoideae</taxon>
        <taxon>50 kb inversion clade</taxon>
        <taxon>NPAAA clade</taxon>
        <taxon>indigoferoid/millettioid clade</taxon>
        <taxon>Phaseoleae</taxon>
        <taxon>Psophocarpus</taxon>
    </lineage>
</organism>
<evidence type="ECO:0000256" key="3">
    <source>
        <dbReference type="ARBA" id="ARBA00022896"/>
    </source>
</evidence>